<accession>A0A2A6BAL1</accession>
<protein>
    <submittedName>
        <fullName evidence="1">Uncharacterized protein</fullName>
    </submittedName>
</protein>
<gene>
    <name evidence="1" type="primary">WBGene00104721</name>
</gene>
<reference evidence="2" key="1">
    <citation type="journal article" date="2008" name="Nat. Genet.">
        <title>The Pristionchus pacificus genome provides a unique perspective on nematode lifestyle and parasitism.</title>
        <authorList>
            <person name="Dieterich C."/>
            <person name="Clifton S.W."/>
            <person name="Schuster L.N."/>
            <person name="Chinwalla A."/>
            <person name="Delehaunty K."/>
            <person name="Dinkelacker I."/>
            <person name="Fulton L."/>
            <person name="Fulton R."/>
            <person name="Godfrey J."/>
            <person name="Minx P."/>
            <person name="Mitreva M."/>
            <person name="Roeseler W."/>
            <person name="Tian H."/>
            <person name="Witte H."/>
            <person name="Yang S.P."/>
            <person name="Wilson R.K."/>
            <person name="Sommer R.J."/>
        </authorList>
    </citation>
    <scope>NUCLEOTIDE SEQUENCE [LARGE SCALE GENOMIC DNA]</scope>
    <source>
        <strain evidence="2">PS312</strain>
    </source>
</reference>
<sequence length="223" mass="25008">SVSSTVVMSTVIYSYSSNSFSQSTLLSVNPLNGQLEPIDYRTTDYRNHESASLTKWGTVSNLSIDDISAIVDDNIDSGLGSSDSEEISDSDTLSTTSDIFNTAFCQDSDDFSEYSVFDSFSQLNTEFYEDSEDFSDSESTSSDCFNTAFYEEPATPSTISYLARFRPECLRDYQIVPESDDGLLDSITFFTLTRSLGAPLEWSEAERMEFMCIQMRLLWNISE</sequence>
<evidence type="ECO:0000313" key="1">
    <source>
        <dbReference type="EnsemblMetazoa" id="PPA15167.1"/>
    </source>
</evidence>
<accession>A0A8R1UBY5</accession>
<dbReference type="AlphaFoldDB" id="A0A2A6BAL1"/>
<organism evidence="1 2">
    <name type="scientific">Pristionchus pacificus</name>
    <name type="common">Parasitic nematode worm</name>
    <dbReference type="NCBI Taxonomy" id="54126"/>
    <lineage>
        <taxon>Eukaryota</taxon>
        <taxon>Metazoa</taxon>
        <taxon>Ecdysozoa</taxon>
        <taxon>Nematoda</taxon>
        <taxon>Chromadorea</taxon>
        <taxon>Rhabditida</taxon>
        <taxon>Rhabditina</taxon>
        <taxon>Diplogasteromorpha</taxon>
        <taxon>Diplogasteroidea</taxon>
        <taxon>Neodiplogasteridae</taxon>
        <taxon>Pristionchus</taxon>
    </lineage>
</organism>
<evidence type="ECO:0000313" key="2">
    <source>
        <dbReference type="Proteomes" id="UP000005239"/>
    </source>
</evidence>
<keyword evidence="2" id="KW-1185">Reference proteome</keyword>
<name>A0A2A6BAL1_PRIPA</name>
<dbReference type="EnsemblMetazoa" id="PPA15167.1">
    <property type="protein sequence ID" value="PPA15167.1"/>
    <property type="gene ID" value="WBGene00104721"/>
</dbReference>
<proteinExistence type="predicted"/>
<dbReference type="Proteomes" id="UP000005239">
    <property type="component" value="Unassembled WGS sequence"/>
</dbReference>
<reference evidence="1" key="2">
    <citation type="submission" date="2022-06" db="UniProtKB">
        <authorList>
            <consortium name="EnsemblMetazoa"/>
        </authorList>
    </citation>
    <scope>IDENTIFICATION</scope>
    <source>
        <strain evidence="1">PS312</strain>
    </source>
</reference>